<name>V4CF16_LOTGI</name>
<dbReference type="OMA" id="GEWDWNT"/>
<feature type="compositionally biased region" description="Low complexity" evidence="2">
    <location>
        <begin position="650"/>
        <end position="673"/>
    </location>
</feature>
<dbReference type="HOGENOM" id="CLU_016540_0_0_1"/>
<feature type="region of interest" description="Disordered" evidence="2">
    <location>
        <begin position="315"/>
        <end position="339"/>
    </location>
</feature>
<organism evidence="3 4">
    <name type="scientific">Lottia gigantea</name>
    <name type="common">Giant owl limpet</name>
    <dbReference type="NCBI Taxonomy" id="225164"/>
    <lineage>
        <taxon>Eukaryota</taxon>
        <taxon>Metazoa</taxon>
        <taxon>Spiralia</taxon>
        <taxon>Lophotrochozoa</taxon>
        <taxon>Mollusca</taxon>
        <taxon>Gastropoda</taxon>
        <taxon>Patellogastropoda</taxon>
        <taxon>Lottioidea</taxon>
        <taxon>Lottiidae</taxon>
        <taxon>Lottia</taxon>
    </lineage>
</organism>
<protein>
    <recommendedName>
        <fullName evidence="5">Coiled-coil domain-containing protein 87</fullName>
    </recommendedName>
</protein>
<feature type="region of interest" description="Disordered" evidence="2">
    <location>
        <begin position="792"/>
        <end position="840"/>
    </location>
</feature>
<accession>V4CF16</accession>
<keyword evidence="1" id="KW-0175">Coiled coil</keyword>
<evidence type="ECO:0000256" key="2">
    <source>
        <dbReference type="SAM" id="MobiDB-lite"/>
    </source>
</evidence>
<feature type="compositionally biased region" description="Basic and acidic residues" evidence="2">
    <location>
        <begin position="323"/>
        <end position="337"/>
    </location>
</feature>
<reference evidence="3 4" key="1">
    <citation type="journal article" date="2013" name="Nature">
        <title>Insights into bilaterian evolution from three spiralian genomes.</title>
        <authorList>
            <person name="Simakov O."/>
            <person name="Marletaz F."/>
            <person name="Cho S.J."/>
            <person name="Edsinger-Gonzales E."/>
            <person name="Havlak P."/>
            <person name="Hellsten U."/>
            <person name="Kuo D.H."/>
            <person name="Larsson T."/>
            <person name="Lv J."/>
            <person name="Arendt D."/>
            <person name="Savage R."/>
            <person name="Osoegawa K."/>
            <person name="de Jong P."/>
            <person name="Grimwood J."/>
            <person name="Chapman J.A."/>
            <person name="Shapiro H."/>
            <person name="Aerts A."/>
            <person name="Otillar R.P."/>
            <person name="Terry A.Y."/>
            <person name="Boore J.L."/>
            <person name="Grigoriev I.V."/>
            <person name="Lindberg D.R."/>
            <person name="Seaver E.C."/>
            <person name="Weisblat D.A."/>
            <person name="Putnam N.H."/>
            <person name="Rokhsar D.S."/>
        </authorList>
    </citation>
    <scope>NUCLEOTIDE SEQUENCE [LARGE SCALE GENOMIC DNA]</scope>
</reference>
<evidence type="ECO:0008006" key="5">
    <source>
        <dbReference type="Google" id="ProtNLM"/>
    </source>
</evidence>
<feature type="compositionally biased region" description="Low complexity" evidence="2">
    <location>
        <begin position="813"/>
        <end position="822"/>
    </location>
</feature>
<feature type="region of interest" description="Disordered" evidence="2">
    <location>
        <begin position="726"/>
        <end position="766"/>
    </location>
</feature>
<gene>
    <name evidence="3" type="ORF">LOTGIDRAFT_157869</name>
</gene>
<dbReference type="RefSeq" id="XP_009048709.1">
    <property type="nucleotide sequence ID" value="XM_009050461.1"/>
</dbReference>
<sequence length="1025" mass="117924">MPSYKFESPIRGLISVKEEIKLPKYQPSSVGEQPVKSDDMYSIKWPSYNNNDVEKRIENVLGPLSLFAPFPHEDEPEYEEIELERPVTPINEEIKVQPYSFEKLAKYLRRRIAVKSDVSYLSVEDQKDLSAIIMAEVSNIWPDIRRQIDDPFLTPEENKELNRRIAVHIVTVAEKLFQHYIQKAKVLNERGVFSGPANMSRLKAQLALDSNKFFNILMIRRYIVKDIRGANGDDESPRNGEVSFLTSARTGHAPTTTVPPEGRLTYQGMINHSRPKSKLKKHKVQSVDQQVKEMTSCMPSLDTRKLLDLVADLPERGLTTPSEDNREAPSRISETESRASYQSLEEISRKRILQKRSESMGNIMAASETLLEEMGFNADQIRTDQLLQSELDILEREKVLLKKKGVVTVKKEIKPGTREYITNDLQQLISKPEQTDETVDEELPPLLQAITRNARHDDVKVRMEKKMKELEEEERKRKEDETIVIRKPTQPQPATISSKISDKLMVKTSDVRVSERVCMSSIVLDKYSTVYNDLLEEIDPAAIISLDKNLFLSEEIREVYKEINKTIPNDHLTLDADAMFMNGAENINFTGTMASASLQKKPSERVINPKFTKDSKAPWGTADPKTWANIPEGFEQYKNSYKEEDSKKPNMNNTNFTMTNTNPTNPTSTSNLTELPPGTNQKISSWLTWWKNTVTSDDYMKYLSTQETDYLGALYHFYDSDDEDDVDGMPGQSHRGPMSRSSFHSKYYPVESKERQEKRKELQKEKEEYNSGYWNVKTVLLGGLGRDPLLDENTEEKEVVKEKPQSAKTLSERAAAARQAKASVGHSRGPSAFSKSTVSPELGKMSPIKEVSPQDRLEKVWTALLMPDNLKLDMAIKYSCNKFFLKLPEAIDHWEHVTESILKRETLIEKLEKFERKASDPNRFFEKGHGGSSVKRLEEAKNRSFFYKKIDQIEGDITKELDSIRNKFQDEITYGGRLYVDKMKWDRIEMLYWLQEERKEHGIKYEAAIRELPLKLVQLEPLHST</sequence>
<dbReference type="Pfam" id="PF03999">
    <property type="entry name" value="MAP65_ASE1"/>
    <property type="match status" value="1"/>
</dbReference>
<feature type="compositionally biased region" description="Polar residues" evidence="2">
    <location>
        <begin position="244"/>
        <end position="258"/>
    </location>
</feature>
<dbReference type="OrthoDB" id="67750at2759"/>
<dbReference type="InterPro" id="IPR037383">
    <property type="entry name" value="CCDC87"/>
</dbReference>
<dbReference type="Proteomes" id="UP000030746">
    <property type="component" value="Unassembled WGS sequence"/>
</dbReference>
<evidence type="ECO:0000256" key="1">
    <source>
        <dbReference type="SAM" id="Coils"/>
    </source>
</evidence>
<dbReference type="PANTHER" id="PTHR16078:SF1">
    <property type="entry name" value="COILED-COIL DOMAIN-CONTAINING PROTEIN 87"/>
    <property type="match status" value="1"/>
</dbReference>
<dbReference type="AlphaFoldDB" id="V4CF16"/>
<dbReference type="Gene3D" id="1.20.58.1520">
    <property type="match status" value="1"/>
</dbReference>
<feature type="compositionally biased region" description="Basic and acidic residues" evidence="2">
    <location>
        <begin position="796"/>
        <end position="805"/>
    </location>
</feature>
<evidence type="ECO:0000313" key="4">
    <source>
        <dbReference type="Proteomes" id="UP000030746"/>
    </source>
</evidence>
<proteinExistence type="predicted"/>
<feature type="region of interest" description="Disordered" evidence="2">
    <location>
        <begin position="229"/>
        <end position="264"/>
    </location>
</feature>
<evidence type="ECO:0000313" key="3">
    <source>
        <dbReference type="EMBL" id="ESP00590.1"/>
    </source>
</evidence>
<dbReference type="EMBL" id="KB200701">
    <property type="protein sequence ID" value="ESP00590.1"/>
    <property type="molecule type" value="Genomic_DNA"/>
</dbReference>
<dbReference type="GeneID" id="20237532"/>
<keyword evidence="4" id="KW-1185">Reference proteome</keyword>
<feature type="region of interest" description="Disordered" evidence="2">
    <location>
        <begin position="642"/>
        <end position="677"/>
    </location>
</feature>
<dbReference type="KEGG" id="lgi:LOTGIDRAFT_157869"/>
<dbReference type="CTD" id="20237532"/>
<dbReference type="PANTHER" id="PTHR16078">
    <property type="entry name" value="COILED-COIL DOMAIN-CONTAINING PROTEIN 87"/>
    <property type="match status" value="1"/>
</dbReference>
<feature type="coiled-coil region" evidence="1">
    <location>
        <begin position="453"/>
        <end position="483"/>
    </location>
</feature>
<feature type="compositionally biased region" description="Basic and acidic residues" evidence="2">
    <location>
        <begin position="751"/>
        <end position="766"/>
    </location>
</feature>